<dbReference type="InterPro" id="IPR002048">
    <property type="entry name" value="EF_hand_dom"/>
</dbReference>
<evidence type="ECO:0000256" key="1">
    <source>
        <dbReference type="ARBA" id="ARBA00022837"/>
    </source>
</evidence>
<sequence>MVYKYSNLKGGDPSPRASKQQLRKVFLDCDVDDNNVLTKEEIKNAFDRFGALFPSFRTWKALKRVDKNRDGCVSLEELDSLIEYAHQQGYINVN</sequence>
<protein>
    <submittedName>
        <fullName evidence="3">Calcium-binding EF-hand family protein, putative</fullName>
    </submittedName>
</protein>
<dbReference type="AlphaFoldDB" id="A0A061FBS2"/>
<reference evidence="3 4" key="1">
    <citation type="journal article" date="2013" name="Genome Biol.">
        <title>The genome sequence of the most widely cultivated cacao type and its use to identify candidate genes regulating pod color.</title>
        <authorList>
            <person name="Motamayor J.C."/>
            <person name="Mockaitis K."/>
            <person name="Schmutz J."/>
            <person name="Haiminen N."/>
            <person name="Iii D.L."/>
            <person name="Cornejo O."/>
            <person name="Findley S.D."/>
            <person name="Zheng P."/>
            <person name="Utro F."/>
            <person name="Royaert S."/>
            <person name="Saski C."/>
            <person name="Jenkins J."/>
            <person name="Podicheti R."/>
            <person name="Zhao M."/>
            <person name="Scheffler B.E."/>
            <person name="Stack J.C."/>
            <person name="Feltus F.A."/>
            <person name="Mustiga G.M."/>
            <person name="Amores F."/>
            <person name="Phillips W."/>
            <person name="Marelli J.P."/>
            <person name="May G.D."/>
            <person name="Shapiro H."/>
            <person name="Ma J."/>
            <person name="Bustamante C.D."/>
            <person name="Schnell R.J."/>
            <person name="Main D."/>
            <person name="Gilbert D."/>
            <person name="Parida L."/>
            <person name="Kuhn D.N."/>
        </authorList>
    </citation>
    <scope>NUCLEOTIDE SEQUENCE [LARGE SCALE GENOMIC DNA]</scope>
    <source>
        <strain evidence="4">cv. Matina 1-6</strain>
    </source>
</reference>
<feature type="domain" description="EF-hand" evidence="2">
    <location>
        <begin position="17"/>
        <end position="52"/>
    </location>
</feature>
<dbReference type="Gene3D" id="1.10.238.10">
    <property type="entry name" value="EF-hand"/>
    <property type="match status" value="1"/>
</dbReference>
<dbReference type="CDD" id="cd00051">
    <property type="entry name" value="EFh"/>
    <property type="match status" value="1"/>
</dbReference>
<dbReference type="InterPro" id="IPR018247">
    <property type="entry name" value="EF_Hand_1_Ca_BS"/>
</dbReference>
<dbReference type="PROSITE" id="PS00018">
    <property type="entry name" value="EF_HAND_1"/>
    <property type="match status" value="2"/>
</dbReference>
<keyword evidence="4" id="KW-1185">Reference proteome</keyword>
<dbReference type="Proteomes" id="UP000026915">
    <property type="component" value="Chromosome 8"/>
</dbReference>
<dbReference type="InterPro" id="IPR011992">
    <property type="entry name" value="EF-hand-dom_pair"/>
</dbReference>
<accession>A0A061FBS2</accession>
<dbReference type="SUPFAM" id="SSF47473">
    <property type="entry name" value="EF-hand"/>
    <property type="match status" value="1"/>
</dbReference>
<evidence type="ECO:0000259" key="2">
    <source>
        <dbReference type="PROSITE" id="PS50222"/>
    </source>
</evidence>
<keyword evidence="1" id="KW-0106">Calcium</keyword>
<dbReference type="InParanoid" id="A0A061FBS2"/>
<organism evidence="3 4">
    <name type="scientific">Theobroma cacao</name>
    <name type="common">Cacao</name>
    <name type="synonym">Cocoa</name>
    <dbReference type="NCBI Taxonomy" id="3641"/>
    <lineage>
        <taxon>Eukaryota</taxon>
        <taxon>Viridiplantae</taxon>
        <taxon>Streptophyta</taxon>
        <taxon>Embryophyta</taxon>
        <taxon>Tracheophyta</taxon>
        <taxon>Spermatophyta</taxon>
        <taxon>Magnoliopsida</taxon>
        <taxon>eudicotyledons</taxon>
        <taxon>Gunneridae</taxon>
        <taxon>Pentapetalae</taxon>
        <taxon>rosids</taxon>
        <taxon>malvids</taxon>
        <taxon>Malvales</taxon>
        <taxon>Malvaceae</taxon>
        <taxon>Byttnerioideae</taxon>
        <taxon>Theobroma</taxon>
    </lineage>
</organism>
<evidence type="ECO:0000313" key="3">
    <source>
        <dbReference type="EMBL" id="EOY14491.1"/>
    </source>
</evidence>
<name>A0A061FBS2_THECC</name>
<dbReference type="EMBL" id="CM001886">
    <property type="protein sequence ID" value="EOY14491.1"/>
    <property type="molecule type" value="Genomic_DNA"/>
</dbReference>
<evidence type="ECO:0000313" key="4">
    <source>
        <dbReference type="Proteomes" id="UP000026915"/>
    </source>
</evidence>
<dbReference type="Pfam" id="PF13499">
    <property type="entry name" value="EF-hand_7"/>
    <property type="match status" value="1"/>
</dbReference>
<dbReference type="GO" id="GO:0005509">
    <property type="term" value="F:calcium ion binding"/>
    <property type="evidence" value="ECO:0007669"/>
    <property type="project" value="InterPro"/>
</dbReference>
<dbReference type="OMA" id="QFDENRD"/>
<dbReference type="PROSITE" id="PS50222">
    <property type="entry name" value="EF_HAND_2"/>
    <property type="match status" value="2"/>
</dbReference>
<dbReference type="HOGENOM" id="CLU_147785_1_1_1"/>
<proteinExistence type="predicted"/>
<gene>
    <name evidence="3" type="ORF">TCM_033861</name>
</gene>
<feature type="domain" description="EF-hand" evidence="2">
    <location>
        <begin position="53"/>
        <end position="88"/>
    </location>
</feature>
<dbReference type="Gramene" id="EOY14491">
    <property type="protein sequence ID" value="EOY14491"/>
    <property type="gene ID" value="TCM_033861"/>
</dbReference>